<evidence type="ECO:0000313" key="3">
    <source>
        <dbReference type="Proteomes" id="UP000559010"/>
    </source>
</evidence>
<dbReference type="RefSeq" id="WP_169683702.1">
    <property type="nucleotide sequence ID" value="NZ_JABBNU010000010.1"/>
</dbReference>
<sequence>MIISKFYNLSALLVISFLILASCSDDKTSPNDSKLIYDVKMNPSSIATPYEADSNNIELLFTDASFSLEEVYFHAGSNKTEIEIESNTKTRLNLLTGESSPVLPQLSLAKGTYENIKFGLKLDNEKDDYALLLKGVFTDSEDISIPFELRISDYLEIELQSESNLEFEGKELVEIKFNAERIFDSIDSALIFKGSKDQNNILVISEDDNSSLYEMILKNLKDNGEDDSLFEVNIEFEN</sequence>
<keyword evidence="1" id="KW-0732">Signal</keyword>
<dbReference type="EMBL" id="JABBNU010000010">
    <property type="protein sequence ID" value="NMM49990.1"/>
    <property type="molecule type" value="Genomic_DNA"/>
</dbReference>
<dbReference type="Proteomes" id="UP000559010">
    <property type="component" value="Unassembled WGS sequence"/>
</dbReference>
<reference evidence="2 3" key="1">
    <citation type="submission" date="2020-04" db="EMBL/GenBank/DDBJ databases">
        <title>Flammeovirgaceae bacterium KN852 isolated from deep sea.</title>
        <authorList>
            <person name="Zhang D.-C."/>
        </authorList>
    </citation>
    <scope>NUCLEOTIDE SEQUENCE [LARGE SCALE GENOMIC DNA]</scope>
    <source>
        <strain evidence="2 3">KN852</strain>
    </source>
</reference>
<organism evidence="2 3">
    <name type="scientific">Marinigracilibium pacificum</name>
    <dbReference type="NCBI Taxonomy" id="2729599"/>
    <lineage>
        <taxon>Bacteria</taxon>
        <taxon>Pseudomonadati</taxon>
        <taxon>Bacteroidota</taxon>
        <taxon>Cytophagia</taxon>
        <taxon>Cytophagales</taxon>
        <taxon>Flammeovirgaceae</taxon>
        <taxon>Marinigracilibium</taxon>
    </lineage>
</organism>
<keyword evidence="3" id="KW-1185">Reference proteome</keyword>
<evidence type="ECO:0000313" key="2">
    <source>
        <dbReference type="EMBL" id="NMM49990.1"/>
    </source>
</evidence>
<comment type="caution">
    <text evidence="2">The sequence shown here is derived from an EMBL/GenBank/DDBJ whole genome shotgun (WGS) entry which is preliminary data.</text>
</comment>
<feature type="signal peptide" evidence="1">
    <location>
        <begin position="1"/>
        <end position="21"/>
    </location>
</feature>
<protein>
    <recommendedName>
        <fullName evidence="4">DUF4382 domain-containing protein</fullName>
    </recommendedName>
</protein>
<evidence type="ECO:0000256" key="1">
    <source>
        <dbReference type="SAM" id="SignalP"/>
    </source>
</evidence>
<proteinExistence type="predicted"/>
<name>A0A848J648_9BACT</name>
<feature type="chain" id="PRO_5032654591" description="DUF4382 domain-containing protein" evidence="1">
    <location>
        <begin position="22"/>
        <end position="238"/>
    </location>
</feature>
<accession>A0A848J648</accession>
<dbReference type="PROSITE" id="PS51257">
    <property type="entry name" value="PROKAR_LIPOPROTEIN"/>
    <property type="match status" value="1"/>
</dbReference>
<dbReference type="AlphaFoldDB" id="A0A848J648"/>
<gene>
    <name evidence="2" type="ORF">HH304_16405</name>
</gene>
<evidence type="ECO:0008006" key="4">
    <source>
        <dbReference type="Google" id="ProtNLM"/>
    </source>
</evidence>